<dbReference type="EMBL" id="JAYRBN010000046">
    <property type="protein sequence ID" value="KAL2745258.1"/>
    <property type="molecule type" value="Genomic_DNA"/>
</dbReference>
<evidence type="ECO:0008006" key="3">
    <source>
        <dbReference type="Google" id="ProtNLM"/>
    </source>
</evidence>
<accession>A0ABD2CJH3</accession>
<sequence>MHNVSYHVSLRDHFHICIILRDLEKTLAFWRYFKNFHQTTRVFVLSRAILRDQIHDRSCLEISEADGVDGGVLRKQGLVRLQFSDRPVTPEAERHLEREF</sequence>
<reference evidence="1 2" key="1">
    <citation type="journal article" date="2024" name="Ann. Entomol. Soc. Am.">
        <title>Genomic analyses of the southern and eastern yellowjacket wasps (Hymenoptera: Vespidae) reveal evolutionary signatures of social life.</title>
        <authorList>
            <person name="Catto M.A."/>
            <person name="Caine P.B."/>
            <person name="Orr S.E."/>
            <person name="Hunt B.G."/>
            <person name="Goodisman M.A.D."/>
        </authorList>
    </citation>
    <scope>NUCLEOTIDE SEQUENCE [LARGE SCALE GENOMIC DNA]</scope>
    <source>
        <strain evidence="1">232</strain>
        <tissue evidence="1">Head and thorax</tissue>
    </source>
</reference>
<dbReference type="AlphaFoldDB" id="A0ABD2CJH3"/>
<protein>
    <recommendedName>
        <fullName evidence="3">Transposase IS200-like domain-containing protein</fullName>
    </recommendedName>
</protein>
<keyword evidence="2" id="KW-1185">Reference proteome</keyword>
<proteinExistence type="predicted"/>
<name>A0ABD2CJH3_VESMC</name>
<dbReference type="Proteomes" id="UP001607303">
    <property type="component" value="Unassembled WGS sequence"/>
</dbReference>
<evidence type="ECO:0000313" key="1">
    <source>
        <dbReference type="EMBL" id="KAL2745258.1"/>
    </source>
</evidence>
<evidence type="ECO:0000313" key="2">
    <source>
        <dbReference type="Proteomes" id="UP001607303"/>
    </source>
</evidence>
<comment type="caution">
    <text evidence="1">The sequence shown here is derived from an EMBL/GenBank/DDBJ whole genome shotgun (WGS) entry which is preliminary data.</text>
</comment>
<gene>
    <name evidence="1" type="ORF">V1477_006675</name>
</gene>
<organism evidence="1 2">
    <name type="scientific">Vespula maculifrons</name>
    <name type="common">Eastern yellow jacket</name>
    <name type="synonym">Wasp</name>
    <dbReference type="NCBI Taxonomy" id="7453"/>
    <lineage>
        <taxon>Eukaryota</taxon>
        <taxon>Metazoa</taxon>
        <taxon>Ecdysozoa</taxon>
        <taxon>Arthropoda</taxon>
        <taxon>Hexapoda</taxon>
        <taxon>Insecta</taxon>
        <taxon>Pterygota</taxon>
        <taxon>Neoptera</taxon>
        <taxon>Endopterygota</taxon>
        <taxon>Hymenoptera</taxon>
        <taxon>Apocrita</taxon>
        <taxon>Aculeata</taxon>
        <taxon>Vespoidea</taxon>
        <taxon>Vespidae</taxon>
        <taxon>Vespinae</taxon>
        <taxon>Vespula</taxon>
    </lineage>
</organism>